<reference evidence="1" key="1">
    <citation type="submission" date="2022-04" db="EMBL/GenBank/DDBJ databases">
        <title>Genome of the entomopathogenic fungus Entomophthora muscae.</title>
        <authorList>
            <person name="Elya C."/>
            <person name="Lovett B.R."/>
            <person name="Lee E."/>
            <person name="Macias A.M."/>
            <person name="Hajek A.E."/>
            <person name="De Bivort B.L."/>
            <person name="Kasson M.T."/>
            <person name="De Fine Licht H.H."/>
            <person name="Stajich J.E."/>
        </authorList>
    </citation>
    <scope>NUCLEOTIDE SEQUENCE</scope>
    <source>
        <strain evidence="1">Berkeley</strain>
    </source>
</reference>
<accession>A0ACC2RTY0</accession>
<dbReference type="EMBL" id="QTSX02006510">
    <property type="protein sequence ID" value="KAJ9053538.1"/>
    <property type="molecule type" value="Genomic_DNA"/>
</dbReference>
<dbReference type="Proteomes" id="UP001165960">
    <property type="component" value="Unassembled WGS sequence"/>
</dbReference>
<protein>
    <submittedName>
        <fullName evidence="1">Uncharacterized protein</fullName>
    </submittedName>
</protein>
<evidence type="ECO:0000313" key="2">
    <source>
        <dbReference type="Proteomes" id="UP001165960"/>
    </source>
</evidence>
<sequence>MPFINQDRQGPAHLAGYRPASKNYSVTRRLSKGNPPNGDQIAAGCVLPRTQTYSEAAAYQKKVKKRPEVKPVNKHQPPPASNVELAMQLANSGNVEDKSGGMKHHPFCSPELAEPELAARKALLQAHVWGSCPPVPKVCPES</sequence>
<keyword evidence="2" id="KW-1185">Reference proteome</keyword>
<comment type="caution">
    <text evidence="1">The sequence shown here is derived from an EMBL/GenBank/DDBJ whole genome shotgun (WGS) entry which is preliminary data.</text>
</comment>
<organism evidence="1 2">
    <name type="scientific">Entomophthora muscae</name>
    <dbReference type="NCBI Taxonomy" id="34485"/>
    <lineage>
        <taxon>Eukaryota</taxon>
        <taxon>Fungi</taxon>
        <taxon>Fungi incertae sedis</taxon>
        <taxon>Zoopagomycota</taxon>
        <taxon>Entomophthoromycotina</taxon>
        <taxon>Entomophthoromycetes</taxon>
        <taxon>Entomophthorales</taxon>
        <taxon>Entomophthoraceae</taxon>
        <taxon>Entomophthora</taxon>
    </lineage>
</organism>
<proteinExistence type="predicted"/>
<name>A0ACC2RTY0_9FUNG</name>
<evidence type="ECO:0000313" key="1">
    <source>
        <dbReference type="EMBL" id="KAJ9053538.1"/>
    </source>
</evidence>
<gene>
    <name evidence="1" type="ORF">DSO57_1023266</name>
</gene>